<protein>
    <submittedName>
        <fullName evidence="2">Uncharacterized protein</fullName>
    </submittedName>
</protein>
<dbReference type="Proteomes" id="UP000215914">
    <property type="component" value="Chromosome 8"/>
</dbReference>
<dbReference type="AlphaFoldDB" id="A0A251UA49"/>
<proteinExistence type="predicted"/>
<dbReference type="EMBL" id="CM007897">
    <property type="protein sequence ID" value="OTG19161.1"/>
    <property type="molecule type" value="Genomic_DNA"/>
</dbReference>
<organism evidence="2 3">
    <name type="scientific">Helianthus annuus</name>
    <name type="common">Common sunflower</name>
    <dbReference type="NCBI Taxonomy" id="4232"/>
    <lineage>
        <taxon>Eukaryota</taxon>
        <taxon>Viridiplantae</taxon>
        <taxon>Streptophyta</taxon>
        <taxon>Embryophyta</taxon>
        <taxon>Tracheophyta</taxon>
        <taxon>Spermatophyta</taxon>
        <taxon>Magnoliopsida</taxon>
        <taxon>eudicotyledons</taxon>
        <taxon>Gunneridae</taxon>
        <taxon>Pentapetalae</taxon>
        <taxon>asterids</taxon>
        <taxon>campanulids</taxon>
        <taxon>Asterales</taxon>
        <taxon>Asteraceae</taxon>
        <taxon>Asteroideae</taxon>
        <taxon>Heliantheae alliance</taxon>
        <taxon>Heliantheae</taxon>
        <taxon>Helianthus</taxon>
    </lineage>
</organism>
<gene>
    <name evidence="2" type="ORF">HannXRQ_Chr08g0231001</name>
    <name evidence="1" type="ORF">HanXRQr2_Chr08g0347301</name>
</gene>
<dbReference type="EMBL" id="MNCJ02000323">
    <property type="protein sequence ID" value="KAF5796086.1"/>
    <property type="molecule type" value="Genomic_DNA"/>
</dbReference>
<dbReference type="PROSITE" id="PS51257">
    <property type="entry name" value="PROKAR_LIPOPROTEIN"/>
    <property type="match status" value="1"/>
</dbReference>
<accession>A0A251UA49</accession>
<evidence type="ECO:0000313" key="2">
    <source>
        <dbReference type="EMBL" id="OTG19161.1"/>
    </source>
</evidence>
<dbReference type="Gramene" id="mRNA:HanXRQr2_Chr08g0347301">
    <property type="protein sequence ID" value="CDS:HanXRQr2_Chr08g0347301.1"/>
    <property type="gene ID" value="HanXRQr2_Chr08g0347301"/>
</dbReference>
<dbReference type="InParanoid" id="A0A251UA49"/>
<sequence>MIKGEHDICILFYQFNFTSSCLLISIRNNIHQTFTIHNLYEFEIDKPLRYAYRE</sequence>
<reference evidence="1 3" key="1">
    <citation type="journal article" date="2017" name="Nature">
        <title>The sunflower genome provides insights into oil metabolism, flowering and Asterid evolution.</title>
        <authorList>
            <person name="Badouin H."/>
            <person name="Gouzy J."/>
            <person name="Grassa C.J."/>
            <person name="Murat F."/>
            <person name="Staton S.E."/>
            <person name="Cottret L."/>
            <person name="Lelandais-Briere C."/>
            <person name="Owens G.L."/>
            <person name="Carrere S."/>
            <person name="Mayjonade B."/>
            <person name="Legrand L."/>
            <person name="Gill N."/>
            <person name="Kane N.C."/>
            <person name="Bowers J.E."/>
            <person name="Hubner S."/>
            <person name="Bellec A."/>
            <person name="Berard A."/>
            <person name="Berges H."/>
            <person name="Blanchet N."/>
            <person name="Boniface M.C."/>
            <person name="Brunel D."/>
            <person name="Catrice O."/>
            <person name="Chaidir N."/>
            <person name="Claudel C."/>
            <person name="Donnadieu C."/>
            <person name="Faraut T."/>
            <person name="Fievet G."/>
            <person name="Helmstetter N."/>
            <person name="King M."/>
            <person name="Knapp S.J."/>
            <person name="Lai Z."/>
            <person name="Le Paslier M.C."/>
            <person name="Lippi Y."/>
            <person name="Lorenzon L."/>
            <person name="Mandel J.R."/>
            <person name="Marage G."/>
            <person name="Marchand G."/>
            <person name="Marquand E."/>
            <person name="Bret-Mestries E."/>
            <person name="Morien E."/>
            <person name="Nambeesan S."/>
            <person name="Nguyen T."/>
            <person name="Pegot-Espagnet P."/>
            <person name="Pouilly N."/>
            <person name="Raftis F."/>
            <person name="Sallet E."/>
            <person name="Schiex T."/>
            <person name="Thomas J."/>
            <person name="Vandecasteele C."/>
            <person name="Vares D."/>
            <person name="Vear F."/>
            <person name="Vautrin S."/>
            <person name="Crespi M."/>
            <person name="Mangin B."/>
            <person name="Burke J.M."/>
            <person name="Salse J."/>
            <person name="Munos S."/>
            <person name="Vincourt P."/>
            <person name="Rieseberg L.H."/>
            <person name="Langlade N.B."/>
        </authorList>
    </citation>
    <scope>NUCLEOTIDE SEQUENCE [LARGE SCALE GENOMIC DNA]</scope>
    <source>
        <strain evidence="3">cv. SF193</strain>
        <tissue evidence="1">Leaves</tissue>
    </source>
</reference>
<reference evidence="1" key="3">
    <citation type="submission" date="2020-06" db="EMBL/GenBank/DDBJ databases">
        <title>Helianthus annuus Genome sequencing and assembly Release 2.</title>
        <authorList>
            <person name="Gouzy J."/>
            <person name="Langlade N."/>
            <person name="Munos S."/>
        </authorList>
    </citation>
    <scope>NUCLEOTIDE SEQUENCE</scope>
    <source>
        <tissue evidence="1">Leaves</tissue>
    </source>
</reference>
<name>A0A251UA49_HELAN</name>
<keyword evidence="3" id="KW-1185">Reference proteome</keyword>
<evidence type="ECO:0000313" key="1">
    <source>
        <dbReference type="EMBL" id="KAF5796086.1"/>
    </source>
</evidence>
<evidence type="ECO:0000313" key="3">
    <source>
        <dbReference type="Proteomes" id="UP000215914"/>
    </source>
</evidence>
<reference evidence="2" key="2">
    <citation type="submission" date="2017-02" db="EMBL/GenBank/DDBJ databases">
        <title>Sunflower complete genome.</title>
        <authorList>
            <person name="Langlade N."/>
            <person name="Munos S."/>
        </authorList>
    </citation>
    <scope>NUCLEOTIDE SEQUENCE [LARGE SCALE GENOMIC DNA]</scope>
    <source>
        <tissue evidence="2">Leaves</tissue>
    </source>
</reference>